<evidence type="ECO:0000313" key="1">
    <source>
        <dbReference type="EMBL" id="KAH7912276.1"/>
    </source>
</evidence>
<organism evidence="1 2">
    <name type="scientific">Hygrophoropsis aurantiaca</name>
    <dbReference type="NCBI Taxonomy" id="72124"/>
    <lineage>
        <taxon>Eukaryota</taxon>
        <taxon>Fungi</taxon>
        <taxon>Dikarya</taxon>
        <taxon>Basidiomycota</taxon>
        <taxon>Agaricomycotina</taxon>
        <taxon>Agaricomycetes</taxon>
        <taxon>Agaricomycetidae</taxon>
        <taxon>Boletales</taxon>
        <taxon>Coniophorineae</taxon>
        <taxon>Hygrophoropsidaceae</taxon>
        <taxon>Hygrophoropsis</taxon>
    </lineage>
</organism>
<protein>
    <submittedName>
        <fullName evidence="1">Kinase-like domain-containing protein</fullName>
    </submittedName>
</protein>
<sequence length="891" mass="97776">MGSDPKIARLGEALGYISDDSGQSEAASIPVSLINDAPVEWLDRNIIGIRRILEELAILSSEEYAGFDAVLYPRFYVYALAHMKLCTHNLRAVESLQSKCAKWISLDEISHLANHHSISDTIFSYLTRCKNKHTHDLTIAPCLEKLLRLDKLCLTARVTAMLSDSENRMAFLNQRKSKAQTLVNLLQAILDLNTPDLKRSRSLILSAATDLSEIHGVHPQCLNIAGVHFETQVSGGYFADIWKAKIEHVSGEEAPSSTSAVAIKVARNVGVDNTNKAYAKQALLWRQLMHPCVVPLYGVYHWPDKNPLPCLVSPWMDNGTILEYLKQNPQEERQPLVLDVARGLEYLHTFDPPIIHGNLKGSNILVSPSFRACIAGFGSSTFLQTFSSATKSGSDRDRGHGPPGPGSTSDPGPTTSQSKGSNRNAALRWMAPEVLREQEVGSGSTGKTAILANDVYSFGCVCYEIYVGRPRFAELSAFQTILAVTEGRPVPRPANTQLDGNDEMWALIKRCWEMDPPMRPWMSEIVRVLVGNGNGPVPVCDWDGGPIDDLRAVLLNDPATENVGRVDAPNNGENATLQPPPHEPVTKHVRQATFFNEPLCSRNIVVFGEAGVGKSSLVNLILNSSTDIAPTSSHTAACTLDVRDYTILLSGIPFRIFDTVGLNEPANLGNGKAYLDSIDKAYRLVTSLRAAGGIHLLLFCMRGGRITASARQNFALFWDFLCDRKVRVAMVVTHLETKVPMEAWWPENKGVVENYGIHTVAHACVTTLRPSASEPASASQEQQDKYESSRSEVYDLLLTHGTHDAPYTVETSAAWTATLARRLLDFLESLRIRPPKRSVKGIVGFLTREGIMSREDAEIIARRIKKVDADAESDVGGGGSGGGVRMLRWLG</sequence>
<reference evidence="1" key="1">
    <citation type="journal article" date="2021" name="New Phytol.">
        <title>Evolutionary innovations through gain and loss of genes in the ectomycorrhizal Boletales.</title>
        <authorList>
            <person name="Wu G."/>
            <person name="Miyauchi S."/>
            <person name="Morin E."/>
            <person name="Kuo A."/>
            <person name="Drula E."/>
            <person name="Varga T."/>
            <person name="Kohler A."/>
            <person name="Feng B."/>
            <person name="Cao Y."/>
            <person name="Lipzen A."/>
            <person name="Daum C."/>
            <person name="Hundley H."/>
            <person name="Pangilinan J."/>
            <person name="Johnson J."/>
            <person name="Barry K."/>
            <person name="LaButti K."/>
            <person name="Ng V."/>
            <person name="Ahrendt S."/>
            <person name="Min B."/>
            <person name="Choi I.G."/>
            <person name="Park H."/>
            <person name="Plett J.M."/>
            <person name="Magnuson J."/>
            <person name="Spatafora J.W."/>
            <person name="Nagy L.G."/>
            <person name="Henrissat B."/>
            <person name="Grigoriev I.V."/>
            <person name="Yang Z.L."/>
            <person name="Xu J."/>
            <person name="Martin F.M."/>
        </authorList>
    </citation>
    <scope>NUCLEOTIDE SEQUENCE</scope>
    <source>
        <strain evidence="1">ATCC 28755</strain>
    </source>
</reference>
<evidence type="ECO:0000313" key="2">
    <source>
        <dbReference type="Proteomes" id="UP000790377"/>
    </source>
</evidence>
<comment type="caution">
    <text evidence="1">The sequence shown here is derived from an EMBL/GenBank/DDBJ whole genome shotgun (WGS) entry which is preliminary data.</text>
</comment>
<dbReference type="EMBL" id="MU267655">
    <property type="protein sequence ID" value="KAH7912276.1"/>
    <property type="molecule type" value="Genomic_DNA"/>
</dbReference>
<name>A0ACB8AFD4_9AGAM</name>
<gene>
    <name evidence="1" type="ORF">BJ138DRAFT_1148761</name>
</gene>
<dbReference type="Proteomes" id="UP000790377">
    <property type="component" value="Unassembled WGS sequence"/>
</dbReference>
<keyword evidence="2" id="KW-1185">Reference proteome</keyword>
<proteinExistence type="predicted"/>
<accession>A0ACB8AFD4</accession>